<protein>
    <recommendedName>
        <fullName evidence="4">DMT family transporter</fullName>
    </recommendedName>
</protein>
<keyword evidence="1" id="KW-1133">Transmembrane helix</keyword>
<feature type="transmembrane region" description="Helical" evidence="1">
    <location>
        <begin position="155"/>
        <end position="174"/>
    </location>
</feature>
<dbReference type="EMBL" id="WXEW01000007">
    <property type="protein sequence ID" value="NAS24883.1"/>
    <property type="molecule type" value="Genomic_DNA"/>
</dbReference>
<feature type="transmembrane region" description="Helical" evidence="1">
    <location>
        <begin position="186"/>
        <end position="205"/>
    </location>
</feature>
<reference evidence="2 3" key="1">
    <citation type="submission" date="2020-01" db="EMBL/GenBank/DDBJ databases">
        <title>Herbidospora sp. NEAU-GS84 nov., a novel actinomycete isolated from soil.</title>
        <authorList>
            <person name="Han L."/>
        </authorList>
    </citation>
    <scope>NUCLEOTIDE SEQUENCE [LARGE SCALE GENOMIC DNA]</scope>
    <source>
        <strain evidence="2 3">NEAU-GS84</strain>
    </source>
</reference>
<evidence type="ECO:0000313" key="3">
    <source>
        <dbReference type="Proteomes" id="UP000479526"/>
    </source>
</evidence>
<accession>A0A7C9JHF9</accession>
<feature type="transmembrane region" description="Helical" evidence="1">
    <location>
        <begin position="244"/>
        <end position="263"/>
    </location>
</feature>
<feature type="transmembrane region" description="Helical" evidence="1">
    <location>
        <begin position="127"/>
        <end position="148"/>
    </location>
</feature>
<dbReference type="PANTHER" id="PTHR40761:SF1">
    <property type="entry name" value="CONSERVED INTEGRAL MEMBRANE ALANINE VALINE AND LEUCINE RICH PROTEIN-RELATED"/>
    <property type="match status" value="1"/>
</dbReference>
<comment type="caution">
    <text evidence="2">The sequence shown here is derived from an EMBL/GenBank/DDBJ whole genome shotgun (WGS) entry which is preliminary data.</text>
</comment>
<evidence type="ECO:0000313" key="2">
    <source>
        <dbReference type="EMBL" id="NAS24883.1"/>
    </source>
</evidence>
<evidence type="ECO:0008006" key="4">
    <source>
        <dbReference type="Google" id="ProtNLM"/>
    </source>
</evidence>
<sequence length="286" mass="29711">MTWLGFTIALLGALGYALGAALQQFEAVAQGATLRLVRRPRWWIGGVIGFSGACLHAVALSFAPLIVVQPISVATLVFAVPLAAWLHGRRAKRAEYLGSLAVAVGLLWLMLLVPAHNVKPSMSTGEGVGMILVVGLIAAASFVSARFFAGPGKAIWMSIGAGAVTATVSTFVRVVGANFDGAWGGLLHWFAFAIPLLLIAAVVLLQKSYEVGYFGIAYATVQIVDPITSITAGTVLLGEPLPAGVGQVVPALVATAILVWGTITLSRLAPDHSPVAQETKPEPVTV</sequence>
<gene>
    <name evidence="2" type="ORF">GT755_24755</name>
</gene>
<dbReference type="Proteomes" id="UP000479526">
    <property type="component" value="Unassembled WGS sequence"/>
</dbReference>
<proteinExistence type="predicted"/>
<keyword evidence="1" id="KW-0812">Transmembrane</keyword>
<dbReference type="AlphaFoldDB" id="A0A7C9JHF9"/>
<dbReference type="PANTHER" id="PTHR40761">
    <property type="entry name" value="CONSERVED INTEGRAL MEMBRANE ALANINE VALINE AND LEUCINE RICH PROTEIN-RELATED"/>
    <property type="match status" value="1"/>
</dbReference>
<evidence type="ECO:0000256" key="1">
    <source>
        <dbReference type="SAM" id="Phobius"/>
    </source>
</evidence>
<organism evidence="2 3">
    <name type="scientific">Herbidospora solisilvae</name>
    <dbReference type="NCBI Taxonomy" id="2696284"/>
    <lineage>
        <taxon>Bacteria</taxon>
        <taxon>Bacillati</taxon>
        <taxon>Actinomycetota</taxon>
        <taxon>Actinomycetes</taxon>
        <taxon>Streptosporangiales</taxon>
        <taxon>Streptosporangiaceae</taxon>
        <taxon>Herbidospora</taxon>
    </lineage>
</organism>
<name>A0A7C9JHF9_9ACTN</name>
<feature type="transmembrane region" description="Helical" evidence="1">
    <location>
        <begin position="217"/>
        <end position="238"/>
    </location>
</feature>
<dbReference type="NCBIfam" id="NF038012">
    <property type="entry name" value="DMT_1"/>
    <property type="match status" value="1"/>
</dbReference>
<feature type="transmembrane region" description="Helical" evidence="1">
    <location>
        <begin position="43"/>
        <end position="68"/>
    </location>
</feature>
<feature type="transmembrane region" description="Helical" evidence="1">
    <location>
        <begin position="96"/>
        <end position="115"/>
    </location>
</feature>
<keyword evidence="1" id="KW-0472">Membrane</keyword>
<keyword evidence="3" id="KW-1185">Reference proteome</keyword>